<dbReference type="EMBL" id="FOVD01000001">
    <property type="protein sequence ID" value="SFM98157.1"/>
    <property type="molecule type" value="Genomic_DNA"/>
</dbReference>
<name>A0A1I4VAD3_CHROL</name>
<sequence length="239" mass="27635">MKKEILKQLKSDYESLERSPSEELWDRLDQKLDETSDAPLKQSFHWWKYAAVILLFISAGTFIYFNNYKTKFNYKETDYVVKKGLEKTVNPIHTDFENPSVISNDQPVEKNEVKIVNEDHKKHTSDQVLPRTKEKKIAETQVIQHKEQTHTLKQPENIFINPGKVENVTPSNTPVIAEVIKSKQNYINPDELLLGRDFDKAKEKASKDERKLGAFKFDKVVPNVGNVTVLGVTVYLESK</sequence>
<keyword evidence="1" id="KW-1133">Transmembrane helix</keyword>
<keyword evidence="3" id="KW-1185">Reference proteome</keyword>
<dbReference type="OrthoDB" id="1250816at2"/>
<evidence type="ECO:0000256" key="1">
    <source>
        <dbReference type="SAM" id="Phobius"/>
    </source>
</evidence>
<feature type="transmembrane region" description="Helical" evidence="1">
    <location>
        <begin position="46"/>
        <end position="65"/>
    </location>
</feature>
<keyword evidence="1" id="KW-0812">Transmembrane</keyword>
<gene>
    <name evidence="2" type="ORF">SAMN05421594_0077</name>
</gene>
<evidence type="ECO:0000313" key="2">
    <source>
        <dbReference type="EMBL" id="SFM98157.1"/>
    </source>
</evidence>
<dbReference type="AlphaFoldDB" id="A0A1I4VAD3"/>
<proteinExistence type="predicted"/>
<evidence type="ECO:0000313" key="3">
    <source>
        <dbReference type="Proteomes" id="UP000198769"/>
    </source>
</evidence>
<organism evidence="2 3">
    <name type="scientific">Chryseobacterium oleae</name>
    <dbReference type="NCBI Taxonomy" id="491207"/>
    <lineage>
        <taxon>Bacteria</taxon>
        <taxon>Pseudomonadati</taxon>
        <taxon>Bacteroidota</taxon>
        <taxon>Flavobacteriia</taxon>
        <taxon>Flavobacteriales</taxon>
        <taxon>Weeksellaceae</taxon>
        <taxon>Chryseobacterium group</taxon>
        <taxon>Chryseobacterium</taxon>
    </lineage>
</organism>
<protein>
    <submittedName>
        <fullName evidence="2">Uncharacterized protein</fullName>
    </submittedName>
</protein>
<dbReference type="Proteomes" id="UP000198769">
    <property type="component" value="Unassembled WGS sequence"/>
</dbReference>
<reference evidence="3" key="1">
    <citation type="submission" date="2016-10" db="EMBL/GenBank/DDBJ databases">
        <authorList>
            <person name="Varghese N."/>
            <person name="Submissions S."/>
        </authorList>
    </citation>
    <scope>NUCLEOTIDE SEQUENCE [LARGE SCALE GENOMIC DNA]</scope>
    <source>
        <strain evidence="3">DSM 25575</strain>
    </source>
</reference>
<dbReference type="RefSeq" id="WP_090021749.1">
    <property type="nucleotide sequence ID" value="NZ_FOVD01000001.1"/>
</dbReference>
<keyword evidence="1" id="KW-0472">Membrane</keyword>
<accession>A0A1I4VAD3</accession>